<accession>A0AAD5WNP8</accession>
<reference evidence="1" key="1">
    <citation type="submission" date="2022-07" db="EMBL/GenBank/DDBJ databases">
        <title>Draft genome sequence of Zalerion maritima ATCC 34329, a (micro)plastics degrading marine fungus.</title>
        <authorList>
            <person name="Paco A."/>
            <person name="Goncalves M.F.M."/>
            <person name="Rocha-Santos T.A.P."/>
            <person name="Alves A."/>
        </authorList>
    </citation>
    <scope>NUCLEOTIDE SEQUENCE</scope>
    <source>
        <strain evidence="1">ATCC 34329</strain>
    </source>
</reference>
<protein>
    <submittedName>
        <fullName evidence="1">Uncharacterized protein</fullName>
    </submittedName>
</protein>
<keyword evidence="2" id="KW-1185">Reference proteome</keyword>
<sequence length="183" mass="20296">METIIVFLYPSHSDTKPLMARPKIDPTWTPLPMMVCQREETQSPSAIRVWFVAEVILEGKESIEMSDPSDRQPMPWCDQQSHVRGKEIPNRHGTPRAICGSLNPNPRSGGGGLADLAIRAPVAAAVNDGLAVTPLMRWYLSYIQNNRNVFACGVFEGKAPTEPQGEEAAKADIYRSVDWYNAT</sequence>
<name>A0AAD5WNP8_9PEZI</name>
<gene>
    <name evidence="1" type="ORF">MKZ38_008303</name>
</gene>
<evidence type="ECO:0000313" key="1">
    <source>
        <dbReference type="EMBL" id="KAJ2893717.1"/>
    </source>
</evidence>
<dbReference type="Proteomes" id="UP001201980">
    <property type="component" value="Unassembled WGS sequence"/>
</dbReference>
<dbReference type="AlphaFoldDB" id="A0AAD5WNP8"/>
<comment type="caution">
    <text evidence="1">The sequence shown here is derived from an EMBL/GenBank/DDBJ whole genome shotgun (WGS) entry which is preliminary data.</text>
</comment>
<dbReference type="EMBL" id="JAKWBI020000574">
    <property type="protein sequence ID" value="KAJ2893717.1"/>
    <property type="molecule type" value="Genomic_DNA"/>
</dbReference>
<evidence type="ECO:0000313" key="2">
    <source>
        <dbReference type="Proteomes" id="UP001201980"/>
    </source>
</evidence>
<proteinExistence type="predicted"/>
<organism evidence="1 2">
    <name type="scientific">Zalerion maritima</name>
    <dbReference type="NCBI Taxonomy" id="339359"/>
    <lineage>
        <taxon>Eukaryota</taxon>
        <taxon>Fungi</taxon>
        <taxon>Dikarya</taxon>
        <taxon>Ascomycota</taxon>
        <taxon>Pezizomycotina</taxon>
        <taxon>Sordariomycetes</taxon>
        <taxon>Lulworthiomycetidae</taxon>
        <taxon>Lulworthiales</taxon>
        <taxon>Lulworthiaceae</taxon>
        <taxon>Zalerion</taxon>
    </lineage>
</organism>